<dbReference type="EMBL" id="LFMI01000510">
    <property type="protein sequence ID" value="OTA04406.1"/>
    <property type="molecule type" value="Genomic_DNA"/>
</dbReference>
<keyword evidence="4 9" id="KW-0547">Nucleotide-binding</keyword>
<comment type="catalytic activity">
    <reaction evidence="8">
        <text>L-seryl-[protein] + ATP = O-phospho-L-seryl-[protein] + ADP + H(+)</text>
        <dbReference type="Rhea" id="RHEA:17989"/>
        <dbReference type="Rhea" id="RHEA-COMP:9863"/>
        <dbReference type="Rhea" id="RHEA-COMP:11604"/>
        <dbReference type="ChEBI" id="CHEBI:15378"/>
        <dbReference type="ChEBI" id="CHEBI:29999"/>
        <dbReference type="ChEBI" id="CHEBI:30616"/>
        <dbReference type="ChEBI" id="CHEBI:83421"/>
        <dbReference type="ChEBI" id="CHEBI:456216"/>
        <dbReference type="EC" id="2.7.11.11"/>
    </reaction>
</comment>
<dbReference type="AlphaFoldDB" id="A0A2H2ZQP7"/>
<evidence type="ECO:0000256" key="1">
    <source>
        <dbReference type="ARBA" id="ARBA00012444"/>
    </source>
</evidence>
<feature type="compositionally biased region" description="Polar residues" evidence="10">
    <location>
        <begin position="262"/>
        <end position="292"/>
    </location>
</feature>
<dbReference type="Proteomes" id="UP000219286">
    <property type="component" value="Unassembled WGS sequence"/>
</dbReference>
<dbReference type="Gene3D" id="3.30.200.20">
    <property type="entry name" value="Phosphorylase Kinase, domain 1"/>
    <property type="match status" value="1"/>
</dbReference>
<dbReference type="PANTHER" id="PTHR24353:SF153">
    <property type="entry name" value="CAMP-DEPENDENT PROTEIN KINASE CATALYTIC SUBUNIT 1"/>
    <property type="match status" value="1"/>
</dbReference>
<dbReference type="InterPro" id="IPR000719">
    <property type="entry name" value="Prot_kinase_dom"/>
</dbReference>
<dbReference type="InterPro" id="IPR011009">
    <property type="entry name" value="Kinase-like_dom_sf"/>
</dbReference>
<dbReference type="FunFam" id="1.10.510.10:FF:000005">
    <property type="entry name" value="cAMP-dependent protein kinase catalytic subunit alpha"/>
    <property type="match status" value="1"/>
</dbReference>
<feature type="compositionally biased region" description="Low complexity" evidence="10">
    <location>
        <begin position="298"/>
        <end position="313"/>
    </location>
</feature>
<dbReference type="GO" id="GO:0007165">
    <property type="term" value="P:signal transduction"/>
    <property type="evidence" value="ECO:0007669"/>
    <property type="project" value="UniProtKB-ARBA"/>
</dbReference>
<evidence type="ECO:0000313" key="13">
    <source>
        <dbReference type="EMBL" id="OTA04406.1"/>
    </source>
</evidence>
<dbReference type="PROSITE" id="PS00107">
    <property type="entry name" value="PROTEIN_KINASE_ATP"/>
    <property type="match status" value="1"/>
</dbReference>
<dbReference type="GO" id="GO:0005634">
    <property type="term" value="C:nucleus"/>
    <property type="evidence" value="ECO:0007669"/>
    <property type="project" value="UniProtKB-ARBA"/>
</dbReference>
<feature type="domain" description="AGC-kinase C-terminal" evidence="12">
    <location>
        <begin position="654"/>
        <end position="710"/>
    </location>
</feature>
<comment type="catalytic activity">
    <reaction evidence="7">
        <text>L-threonyl-[protein] + ATP = O-phospho-L-threonyl-[protein] + ADP + H(+)</text>
        <dbReference type="Rhea" id="RHEA:46608"/>
        <dbReference type="Rhea" id="RHEA-COMP:11060"/>
        <dbReference type="Rhea" id="RHEA-COMP:11605"/>
        <dbReference type="ChEBI" id="CHEBI:15378"/>
        <dbReference type="ChEBI" id="CHEBI:30013"/>
        <dbReference type="ChEBI" id="CHEBI:30616"/>
        <dbReference type="ChEBI" id="CHEBI:61977"/>
        <dbReference type="ChEBI" id="CHEBI:456216"/>
        <dbReference type="EC" id="2.7.11.11"/>
    </reaction>
</comment>
<proteinExistence type="predicted"/>
<comment type="caution">
    <text evidence="13">The sequence shown here is derived from an EMBL/GenBank/DDBJ whole genome shotgun (WGS) entry which is preliminary data.</text>
</comment>
<dbReference type="GO" id="GO:0005952">
    <property type="term" value="C:cAMP-dependent protein kinase complex"/>
    <property type="evidence" value="ECO:0007669"/>
    <property type="project" value="TreeGrafter"/>
</dbReference>
<evidence type="ECO:0000313" key="14">
    <source>
        <dbReference type="Proteomes" id="UP000219286"/>
    </source>
</evidence>
<dbReference type="PANTHER" id="PTHR24353">
    <property type="entry name" value="CYCLIC NUCLEOTIDE-DEPENDENT PROTEIN KINASE"/>
    <property type="match status" value="1"/>
</dbReference>
<feature type="compositionally biased region" description="Low complexity" evidence="10">
    <location>
        <begin position="331"/>
        <end position="340"/>
    </location>
</feature>
<evidence type="ECO:0000256" key="10">
    <source>
        <dbReference type="SAM" id="MobiDB-lite"/>
    </source>
</evidence>
<organism evidence="13 14">
    <name type="scientific">Trichoderma parareesei</name>
    <name type="common">Filamentous fungus</name>
    <dbReference type="NCBI Taxonomy" id="858221"/>
    <lineage>
        <taxon>Eukaryota</taxon>
        <taxon>Fungi</taxon>
        <taxon>Dikarya</taxon>
        <taxon>Ascomycota</taxon>
        <taxon>Pezizomycotina</taxon>
        <taxon>Sordariomycetes</taxon>
        <taxon>Hypocreomycetidae</taxon>
        <taxon>Hypocreales</taxon>
        <taxon>Hypocreaceae</taxon>
        <taxon>Trichoderma</taxon>
    </lineage>
</organism>
<dbReference type="GO" id="GO:0005829">
    <property type="term" value="C:cytosol"/>
    <property type="evidence" value="ECO:0007669"/>
    <property type="project" value="TreeGrafter"/>
</dbReference>
<keyword evidence="6 9" id="KW-0067">ATP-binding</keyword>
<dbReference type="EC" id="2.7.11.11" evidence="1"/>
<keyword evidence="2" id="KW-0723">Serine/threonine-protein kinase</keyword>
<protein>
    <recommendedName>
        <fullName evidence="1">cAMP-dependent protein kinase</fullName>
        <ecNumber evidence="1">2.7.11.11</ecNumber>
    </recommendedName>
</protein>
<feature type="compositionally biased region" description="Low complexity" evidence="10">
    <location>
        <begin position="77"/>
        <end position="100"/>
    </location>
</feature>
<evidence type="ECO:0000256" key="8">
    <source>
        <dbReference type="ARBA" id="ARBA00047454"/>
    </source>
</evidence>
<feature type="binding site" evidence="9">
    <location>
        <position position="427"/>
    </location>
    <ligand>
        <name>ATP</name>
        <dbReference type="ChEBI" id="CHEBI:30616"/>
    </ligand>
</feature>
<feature type="compositionally biased region" description="Low complexity" evidence="10">
    <location>
        <begin position="347"/>
        <end position="366"/>
    </location>
</feature>
<feature type="region of interest" description="Disordered" evidence="10">
    <location>
        <begin position="669"/>
        <end position="710"/>
    </location>
</feature>
<evidence type="ECO:0000259" key="11">
    <source>
        <dbReference type="PROSITE" id="PS50011"/>
    </source>
</evidence>
<evidence type="ECO:0000256" key="9">
    <source>
        <dbReference type="PROSITE-ProRule" id="PRU10141"/>
    </source>
</evidence>
<keyword evidence="14" id="KW-1185">Reference proteome</keyword>
<evidence type="ECO:0000256" key="2">
    <source>
        <dbReference type="ARBA" id="ARBA00022527"/>
    </source>
</evidence>
<dbReference type="SMART" id="SM00133">
    <property type="entry name" value="S_TK_X"/>
    <property type="match status" value="1"/>
</dbReference>
<gene>
    <name evidence="13" type="ORF">A9Z42_0049870</name>
</gene>
<name>A0A2H2ZQP7_TRIPA</name>
<dbReference type="GO" id="GO:0005524">
    <property type="term" value="F:ATP binding"/>
    <property type="evidence" value="ECO:0007669"/>
    <property type="project" value="UniProtKB-UniRule"/>
</dbReference>
<sequence length="710" mass="75743">MPSFGSFLKKKRTKEGSSGSEPSAKASSSNHHSAAHPTSPVASKKSWDSTPAQQQQQQQTLTHTHQQTQPRAITFKPGSGASAGTATSGPPGAAASSAGSGTAGAGAGAGAGTATGTNLTAGLSSSSGNHSAFPGALLGAPPPQGTAAASPGSISPSASTPIPASAPAAPAPASSLSPASPALLSTSAASPSASASASASAPAPAPAAARLSATAAPSSSPAFSPASASAAPLELSHSLSPTAQPTMNPALQPPHPYAPGHDSQNLPSISNLINSPQNAGSANGYPPSSYQPSAPVGAQMADANAAQLQQQQQQEHHHLSSAMQLDPPNEQQPQPQQQQPQQPPQQQPQQQQQHHHQPQQQQQQQQQHHHHQQQIHHGHSVSLSQPRVTKGKYSLGDFEILRTLGTGSFGRVHLVQSKHNQRFYAVKVLKKAQVVKMKQVEHTNDERRMLSDVKHPFLITLWGTFQDWKNLYMVMDFVEGGELFSLLRKSGRFPNPVAKFYAAEATLALEYLHSKNIIYRDLKPENLLLDRHGHLKITDFGFAKRVPDKTWTLCGTPDYLAPEVVSNKGYNKSVDWWSLGILIYEMLCGYTPFWDSGSPMRIYENILKGKVKYPAYINPDAQNLLERLITADLTKRLGNLFGGSQDVKNHPWFAEVTWDRLARKDIDAPYTPPVKAGSGDASQFDRYPEDPEKYGGPGGPDEYGNLFPDF</sequence>
<dbReference type="InterPro" id="IPR017441">
    <property type="entry name" value="Protein_kinase_ATP_BS"/>
</dbReference>
<dbReference type="PROSITE" id="PS51285">
    <property type="entry name" value="AGC_KINASE_CTER"/>
    <property type="match status" value="1"/>
</dbReference>
<dbReference type="OrthoDB" id="63267at2759"/>
<feature type="compositionally biased region" description="Gly residues" evidence="10">
    <location>
        <begin position="101"/>
        <end position="113"/>
    </location>
</feature>
<feature type="compositionally biased region" description="Low complexity" evidence="10">
    <location>
        <begin position="53"/>
        <end position="69"/>
    </location>
</feature>
<feature type="compositionally biased region" description="Polar residues" evidence="10">
    <location>
        <begin position="118"/>
        <end position="130"/>
    </location>
</feature>
<evidence type="ECO:0000256" key="6">
    <source>
        <dbReference type="ARBA" id="ARBA00022840"/>
    </source>
</evidence>
<evidence type="ECO:0000256" key="5">
    <source>
        <dbReference type="ARBA" id="ARBA00022777"/>
    </source>
</evidence>
<dbReference type="Pfam" id="PF00069">
    <property type="entry name" value="Pkinase"/>
    <property type="match status" value="1"/>
</dbReference>
<reference evidence="13 14" key="1">
    <citation type="journal article" date="2015" name="Genome Announc.">
        <title>Genome sequence and annotation of Trichoderma parareesei, the ancestor of the cellulase producer Trichoderma reesei.</title>
        <authorList>
            <person name="Yang D."/>
            <person name="Pomraning K."/>
            <person name="Kopchinskiy A."/>
            <person name="Karimi Aghcheh R."/>
            <person name="Atanasova L."/>
            <person name="Chenthamara K."/>
            <person name="Baker S.E."/>
            <person name="Zhang R."/>
            <person name="Shen Q."/>
            <person name="Freitag M."/>
            <person name="Kubicek C.P."/>
            <person name="Druzhinina I.S."/>
        </authorList>
    </citation>
    <scope>NUCLEOTIDE SEQUENCE [LARGE SCALE GENOMIC DNA]</scope>
    <source>
        <strain evidence="13 14">CBS 125925</strain>
    </source>
</reference>
<dbReference type="Gene3D" id="1.10.510.10">
    <property type="entry name" value="Transferase(Phosphotransferase) domain 1"/>
    <property type="match status" value="1"/>
</dbReference>
<evidence type="ECO:0000259" key="12">
    <source>
        <dbReference type="PROSITE" id="PS51285"/>
    </source>
</evidence>
<keyword evidence="3" id="KW-0808">Transferase</keyword>
<dbReference type="InterPro" id="IPR000961">
    <property type="entry name" value="AGC-kinase_C"/>
</dbReference>
<keyword evidence="5" id="KW-0418">Kinase</keyword>
<feature type="compositionally biased region" description="Low complexity" evidence="10">
    <location>
        <begin position="134"/>
        <end position="241"/>
    </location>
</feature>
<dbReference type="GO" id="GO:0004691">
    <property type="term" value="F:cAMP-dependent protein kinase activity"/>
    <property type="evidence" value="ECO:0007669"/>
    <property type="project" value="UniProtKB-EC"/>
</dbReference>
<accession>A0A2H2ZQP7</accession>
<dbReference type="CDD" id="cd05580">
    <property type="entry name" value="STKc_PKA_like"/>
    <property type="match status" value="1"/>
</dbReference>
<evidence type="ECO:0000256" key="7">
    <source>
        <dbReference type="ARBA" id="ARBA00047292"/>
    </source>
</evidence>
<dbReference type="InterPro" id="IPR008271">
    <property type="entry name" value="Ser/Thr_kinase_AS"/>
</dbReference>
<feature type="domain" description="Protein kinase" evidence="11">
    <location>
        <begin position="398"/>
        <end position="653"/>
    </location>
</feature>
<feature type="compositionally biased region" description="Basic residues" evidence="10">
    <location>
        <begin position="367"/>
        <end position="379"/>
    </location>
</feature>
<dbReference type="SMART" id="SM00220">
    <property type="entry name" value="S_TKc"/>
    <property type="match status" value="1"/>
</dbReference>
<evidence type="ECO:0000256" key="4">
    <source>
        <dbReference type="ARBA" id="ARBA00022741"/>
    </source>
</evidence>
<feature type="region of interest" description="Disordered" evidence="10">
    <location>
        <begin position="1"/>
        <end position="387"/>
    </location>
</feature>
<feature type="compositionally biased region" description="Low complexity" evidence="10">
    <location>
        <begin position="16"/>
        <end position="40"/>
    </location>
</feature>
<dbReference type="PROSITE" id="PS00108">
    <property type="entry name" value="PROTEIN_KINASE_ST"/>
    <property type="match status" value="1"/>
</dbReference>
<evidence type="ECO:0000256" key="3">
    <source>
        <dbReference type="ARBA" id="ARBA00022679"/>
    </source>
</evidence>
<dbReference type="SUPFAM" id="SSF56112">
    <property type="entry name" value="Protein kinase-like (PK-like)"/>
    <property type="match status" value="1"/>
</dbReference>
<dbReference type="PROSITE" id="PS50011">
    <property type="entry name" value="PROTEIN_KINASE_DOM"/>
    <property type="match status" value="1"/>
</dbReference>
<dbReference type="FunFam" id="3.30.200.20:FF:000005">
    <property type="entry name" value="cAMP-dependent protein kinase catalytic subunit"/>
    <property type="match status" value="1"/>
</dbReference>